<reference evidence="5" key="1">
    <citation type="journal article" date="2011" name="J. Bacteriol.">
        <title>Genome sequences of eight morphologically diverse alphaproteobacteria.</title>
        <authorList>
            <consortium name="US DOE Joint Genome Institute"/>
            <person name="Brown P.J."/>
            <person name="Kysela D.T."/>
            <person name="Buechlein A."/>
            <person name="Hemmerich C."/>
            <person name="Brun Y.V."/>
        </authorList>
    </citation>
    <scope>NUCLEOTIDE SEQUENCE [LARGE SCALE GENOMIC DNA]</scope>
    <source>
        <strain evidence="5">ATCC 49814 / DSM 5838 / IFAM 1418</strain>
    </source>
</reference>
<evidence type="ECO:0000313" key="4">
    <source>
        <dbReference type="EMBL" id="ACT60701.1"/>
    </source>
</evidence>
<dbReference type="Pfam" id="PF12895">
    <property type="entry name" value="ANAPC3"/>
    <property type="match status" value="1"/>
</dbReference>
<evidence type="ECO:0000256" key="3">
    <source>
        <dbReference type="PROSITE-ProRule" id="PRU00339"/>
    </source>
</evidence>
<sequence length="609" mass="69391">MSTKLSVQQLLHQGMSLYNQKDYRRAYDVFSKAKKLAPQNFDAVYLLAVCLNQLGRLEDAKKQFLNAIQLNPSHAEAINTLGNVLSKQGKLFSAIKMYRKSVKANVNYLPAFLNLAQKLIVAGQHAEAQQYLRRILEAEPNNTLALIAMADAYLGCNQFEDALEYLLRAQAISPENAYIEFRFIQICLSRCEFDEVEKNLSAYEKKHGLSAEVTQLKAKYYFEAGKYNEAQIFIGNCLKAYDDQILMGLLLKLEGLKLPRPEFINYVSKAVETYESKPEYLLVALESLIDVEAYEQAKMFFEKLPKSITQQVEFLTLGAGIYENWPEGWTLASRLAQRALDQQPENEVIATRLVRVLLKTAKVKKASEIVDIWRKNLPNSQFWLAYETTVLRVLDTEKYKQICNYNEMVQVYELETPKGYASMESFNADLAQAITDLHTYEQTPLDQSVRLGTQSLRSLEFEKSPVIQKYIEALKVPIMAYIEHLKQFDHLQLGARITDGFNIQGCWSVRLSAGGRHVNHIHPDGWISSAYYVKTPKKSEIEKDGWIKFGEPPFVIEGGDGVERWIKPKAGQLVLFPSYFWHGVSPVISDEIRITAPFDLVPTLPACSL</sequence>
<dbReference type="Gene3D" id="1.25.40.10">
    <property type="entry name" value="Tetratricopeptide repeat domain"/>
    <property type="match status" value="2"/>
</dbReference>
<dbReference type="PANTHER" id="PTHR44943:SF8">
    <property type="entry name" value="TPR REPEAT-CONTAINING PROTEIN MJ0263"/>
    <property type="match status" value="1"/>
</dbReference>
<dbReference type="SUPFAM" id="SSF48452">
    <property type="entry name" value="TPR-like"/>
    <property type="match status" value="2"/>
</dbReference>
<dbReference type="AlphaFoldDB" id="C6XRU1"/>
<keyword evidence="5" id="KW-1185">Reference proteome</keyword>
<dbReference type="InterPro" id="IPR051685">
    <property type="entry name" value="Ycf3/AcsC/BcsC/TPR_MFPF"/>
</dbReference>
<dbReference type="Pfam" id="PF14559">
    <property type="entry name" value="TPR_19"/>
    <property type="match status" value="1"/>
</dbReference>
<dbReference type="PROSITE" id="PS50005">
    <property type="entry name" value="TPR"/>
    <property type="match status" value="5"/>
</dbReference>
<dbReference type="InterPro" id="IPR012668">
    <property type="entry name" value="CHP02466"/>
</dbReference>
<keyword evidence="2 3" id="KW-0802">TPR repeat</keyword>
<dbReference type="InterPro" id="IPR011990">
    <property type="entry name" value="TPR-like_helical_dom_sf"/>
</dbReference>
<feature type="repeat" description="TPR" evidence="3">
    <location>
        <begin position="41"/>
        <end position="74"/>
    </location>
</feature>
<evidence type="ECO:0000313" key="5">
    <source>
        <dbReference type="Proteomes" id="UP000002745"/>
    </source>
</evidence>
<dbReference type="SMART" id="SM00028">
    <property type="entry name" value="TPR"/>
    <property type="match status" value="6"/>
</dbReference>
<dbReference type="RefSeq" id="WP_015828851.1">
    <property type="nucleotide sequence ID" value="NC_012982.1"/>
</dbReference>
<evidence type="ECO:0000256" key="1">
    <source>
        <dbReference type="ARBA" id="ARBA00022737"/>
    </source>
</evidence>
<dbReference type="PANTHER" id="PTHR44943">
    <property type="entry name" value="CELLULOSE SYNTHASE OPERON PROTEIN C"/>
    <property type="match status" value="1"/>
</dbReference>
<feature type="repeat" description="TPR" evidence="3">
    <location>
        <begin position="7"/>
        <end position="40"/>
    </location>
</feature>
<dbReference type="InterPro" id="IPR019734">
    <property type="entry name" value="TPR_rpt"/>
</dbReference>
<keyword evidence="1" id="KW-0677">Repeat</keyword>
<dbReference type="OrthoDB" id="9783136at2"/>
<gene>
    <name evidence="4" type="ordered locus">Hbal_3033</name>
</gene>
<feature type="repeat" description="TPR" evidence="3">
    <location>
        <begin position="143"/>
        <end position="176"/>
    </location>
</feature>
<evidence type="ECO:0000256" key="2">
    <source>
        <dbReference type="ARBA" id="ARBA00022803"/>
    </source>
</evidence>
<dbReference type="eggNOG" id="COG0457">
    <property type="taxonomic scope" value="Bacteria"/>
</dbReference>
<dbReference type="Gene3D" id="2.60.120.620">
    <property type="entry name" value="q2cbj1_9rhob like domain"/>
    <property type="match status" value="1"/>
</dbReference>
<feature type="repeat" description="TPR" evidence="3">
    <location>
        <begin position="109"/>
        <end position="142"/>
    </location>
</feature>
<accession>C6XRU1</accession>
<dbReference type="HOGENOM" id="CLU_029701_0_0_5"/>
<feature type="repeat" description="TPR" evidence="3">
    <location>
        <begin position="75"/>
        <end position="108"/>
    </location>
</feature>
<organism evidence="4 5">
    <name type="scientific">Hirschia baltica (strain ATCC 49814 / DSM 5838 / IFAM 1418)</name>
    <dbReference type="NCBI Taxonomy" id="582402"/>
    <lineage>
        <taxon>Bacteria</taxon>
        <taxon>Pseudomonadati</taxon>
        <taxon>Pseudomonadota</taxon>
        <taxon>Alphaproteobacteria</taxon>
        <taxon>Hyphomonadales</taxon>
        <taxon>Hyphomonadaceae</taxon>
        <taxon>Hirschia</taxon>
    </lineage>
</organism>
<protein>
    <submittedName>
        <fullName evidence="4">Tetratricopeptide TPR_2 repeat protein</fullName>
    </submittedName>
</protein>
<name>C6XRU1_HIRBI</name>
<dbReference type="Proteomes" id="UP000002745">
    <property type="component" value="Chromosome"/>
</dbReference>
<proteinExistence type="predicted"/>
<dbReference type="EMBL" id="CP001678">
    <property type="protein sequence ID" value="ACT60701.1"/>
    <property type="molecule type" value="Genomic_DNA"/>
</dbReference>
<dbReference type="KEGG" id="hba:Hbal_3033"/>
<dbReference type="Pfam" id="PF13759">
    <property type="entry name" value="2OG-FeII_Oxy_5"/>
    <property type="match status" value="1"/>
</dbReference>
<dbReference type="STRING" id="582402.Hbal_3033"/>